<accession>A0A6G1U4W2</accession>
<dbReference type="PANTHER" id="PTHR43179">
    <property type="entry name" value="RHAMNOSYLTRANSFERASE WBBL"/>
    <property type="match status" value="1"/>
</dbReference>
<dbReference type="OrthoDB" id="9771846at2"/>
<gene>
    <name evidence="2" type="ORF">F7D73_14935</name>
</gene>
<dbReference type="CDD" id="cd04186">
    <property type="entry name" value="GT_2_like_c"/>
    <property type="match status" value="1"/>
</dbReference>
<dbReference type="AlphaFoldDB" id="A0A6G1U4W2"/>
<feature type="domain" description="Glycosyltransferase 2-like" evidence="1">
    <location>
        <begin position="4"/>
        <end position="121"/>
    </location>
</feature>
<dbReference type="GO" id="GO:0016740">
    <property type="term" value="F:transferase activity"/>
    <property type="evidence" value="ECO:0007669"/>
    <property type="project" value="UniProtKB-KW"/>
</dbReference>
<dbReference type="Pfam" id="PF00535">
    <property type="entry name" value="Glycos_transf_2"/>
    <property type="match status" value="1"/>
</dbReference>
<evidence type="ECO:0000313" key="2">
    <source>
        <dbReference type="EMBL" id="MQN82209.1"/>
    </source>
</evidence>
<name>A0A6G1U4W2_9BACT</name>
<protein>
    <submittedName>
        <fullName evidence="2">Glycosyltransferase family 2 protein</fullName>
    </submittedName>
</protein>
<proteinExistence type="predicted"/>
<sequence>MDISIIIVNFNTAKMTGECIASIYKHIHGIDFEIILVDNNSTDNSVAYLKEKFPDMELISLKENIGFGRANNCGAKKAKGKYLFLLNSDTLLFDNALFSFFNFCEKHNKTLSIGVVGGMLLNTKGEQFESFDRFPRYTSELAKLLAIHTSSDNYVKTLFDQNQECAYFPVDYVCGADMFIERKLFDEIGGFDKTFFMYFEESDMQKRLHDMGKTNYILKDIKILHYGGGSEKKTLSLKKRTIVSTSCLTYMKKHHNAISYKIFKLLFLVIETGKFFIKGNFSECKEYVSKIRLI</sequence>
<evidence type="ECO:0000259" key="1">
    <source>
        <dbReference type="Pfam" id="PF00535"/>
    </source>
</evidence>
<dbReference type="Proteomes" id="UP000480425">
    <property type="component" value="Unassembled WGS sequence"/>
</dbReference>
<dbReference type="RefSeq" id="WP_153125983.1">
    <property type="nucleotide sequence ID" value="NZ_CP152352.1"/>
</dbReference>
<keyword evidence="2" id="KW-0808">Transferase</keyword>
<comment type="caution">
    <text evidence="2">The sequence shown here is derived from an EMBL/GenBank/DDBJ whole genome shotgun (WGS) entry which is preliminary data.</text>
</comment>
<dbReference type="InterPro" id="IPR029044">
    <property type="entry name" value="Nucleotide-diphossugar_trans"/>
</dbReference>
<dbReference type="Gene3D" id="3.90.550.10">
    <property type="entry name" value="Spore Coat Polysaccharide Biosynthesis Protein SpsA, Chain A"/>
    <property type="match status" value="1"/>
</dbReference>
<evidence type="ECO:0000313" key="3">
    <source>
        <dbReference type="Proteomes" id="UP000480425"/>
    </source>
</evidence>
<dbReference type="PANTHER" id="PTHR43179:SF7">
    <property type="entry name" value="RHAMNOSYLTRANSFERASE WBBL"/>
    <property type="match status" value="1"/>
</dbReference>
<dbReference type="InterPro" id="IPR001173">
    <property type="entry name" value="Glyco_trans_2-like"/>
</dbReference>
<dbReference type="EMBL" id="VZCB01000101">
    <property type="protein sequence ID" value="MQN82209.1"/>
    <property type="molecule type" value="Genomic_DNA"/>
</dbReference>
<reference evidence="2 3" key="1">
    <citation type="submission" date="2019-09" db="EMBL/GenBank/DDBJ databases">
        <title>Distinct polysaccharide growth profiles of human intestinal Prevotella copri isolates.</title>
        <authorList>
            <person name="Fehlner-Peach H."/>
            <person name="Magnabosco C."/>
            <person name="Raghavan V."/>
            <person name="Scher J.U."/>
            <person name="Tett A."/>
            <person name="Cox L.M."/>
            <person name="Gottsegen C."/>
            <person name="Watters A."/>
            <person name="Wiltshire- Gordon J.D."/>
            <person name="Segata N."/>
            <person name="Bonneau R."/>
            <person name="Littman D.R."/>
        </authorList>
    </citation>
    <scope>NUCLEOTIDE SEQUENCE [LARGE SCALE GENOMIC DNA]</scope>
    <source>
        <strain evidence="3">iA622</strain>
    </source>
</reference>
<organism evidence="2 3">
    <name type="scientific">Segatella copri</name>
    <dbReference type="NCBI Taxonomy" id="165179"/>
    <lineage>
        <taxon>Bacteria</taxon>
        <taxon>Pseudomonadati</taxon>
        <taxon>Bacteroidota</taxon>
        <taxon>Bacteroidia</taxon>
        <taxon>Bacteroidales</taxon>
        <taxon>Prevotellaceae</taxon>
        <taxon>Segatella</taxon>
    </lineage>
</organism>
<dbReference type="SUPFAM" id="SSF53448">
    <property type="entry name" value="Nucleotide-diphospho-sugar transferases"/>
    <property type="match status" value="1"/>
</dbReference>